<dbReference type="GO" id="GO:0031965">
    <property type="term" value="C:nuclear membrane"/>
    <property type="evidence" value="ECO:0007669"/>
    <property type="project" value="UniProtKB-SubCell"/>
</dbReference>
<evidence type="ECO:0000256" key="13">
    <source>
        <dbReference type="SAM" id="MobiDB-lite"/>
    </source>
</evidence>
<dbReference type="Proteomes" id="UP000756132">
    <property type="component" value="Chromosome 12"/>
</dbReference>
<dbReference type="GO" id="GO:0006999">
    <property type="term" value="P:nuclear pore organization"/>
    <property type="evidence" value="ECO:0007669"/>
    <property type="project" value="TreeGrafter"/>
</dbReference>
<keyword evidence="4" id="KW-0813">Transport</keyword>
<feature type="transmembrane region" description="Helical" evidence="14">
    <location>
        <begin position="252"/>
        <end position="274"/>
    </location>
</feature>
<feature type="transmembrane region" description="Helical" evidence="14">
    <location>
        <begin position="87"/>
        <end position="106"/>
    </location>
</feature>
<dbReference type="GO" id="GO:0005816">
    <property type="term" value="C:spindle pole body"/>
    <property type="evidence" value="ECO:0007669"/>
    <property type="project" value="TreeGrafter"/>
</dbReference>
<organism evidence="15 16">
    <name type="scientific">Passalora fulva</name>
    <name type="common">Tomato leaf mold</name>
    <name type="synonym">Cladosporium fulvum</name>
    <dbReference type="NCBI Taxonomy" id="5499"/>
    <lineage>
        <taxon>Eukaryota</taxon>
        <taxon>Fungi</taxon>
        <taxon>Dikarya</taxon>
        <taxon>Ascomycota</taxon>
        <taxon>Pezizomycotina</taxon>
        <taxon>Dothideomycetes</taxon>
        <taxon>Dothideomycetidae</taxon>
        <taxon>Mycosphaerellales</taxon>
        <taxon>Mycosphaerellaceae</taxon>
        <taxon>Fulvia</taxon>
    </lineage>
</organism>
<dbReference type="PANTHER" id="PTHR13269">
    <property type="entry name" value="NUCLEOPORIN NDC1"/>
    <property type="match status" value="1"/>
</dbReference>
<dbReference type="GO" id="GO:0070631">
    <property type="term" value="P:spindle pole body localization"/>
    <property type="evidence" value="ECO:0007669"/>
    <property type="project" value="TreeGrafter"/>
</dbReference>
<dbReference type="GO" id="GO:0106166">
    <property type="term" value="F:spindle pole body-nuclear membrane anchor activity"/>
    <property type="evidence" value="ECO:0007669"/>
    <property type="project" value="TreeGrafter"/>
</dbReference>
<name>A0A9Q8PLG2_PASFU</name>
<dbReference type="OrthoDB" id="67850at2759"/>
<dbReference type="GO" id="GO:0015031">
    <property type="term" value="P:protein transport"/>
    <property type="evidence" value="ECO:0007669"/>
    <property type="project" value="UniProtKB-KW"/>
</dbReference>
<evidence type="ECO:0000256" key="9">
    <source>
        <dbReference type="ARBA" id="ARBA00023010"/>
    </source>
</evidence>
<evidence type="ECO:0000256" key="12">
    <source>
        <dbReference type="ARBA" id="ARBA00023242"/>
    </source>
</evidence>
<evidence type="ECO:0000256" key="2">
    <source>
        <dbReference type="ARBA" id="ARBA00004567"/>
    </source>
</evidence>
<keyword evidence="8 14" id="KW-1133">Transmembrane helix</keyword>
<keyword evidence="11 14" id="KW-0472">Membrane</keyword>
<dbReference type="GO" id="GO:0051028">
    <property type="term" value="P:mRNA transport"/>
    <property type="evidence" value="ECO:0007669"/>
    <property type="project" value="UniProtKB-KW"/>
</dbReference>
<dbReference type="RefSeq" id="XP_047768982.1">
    <property type="nucleotide sequence ID" value="XM_047912822.1"/>
</dbReference>
<keyword evidence="16" id="KW-1185">Reference proteome</keyword>
<reference evidence="15" key="1">
    <citation type="submission" date="2021-12" db="EMBL/GenBank/DDBJ databases">
        <authorList>
            <person name="Zaccaron A."/>
            <person name="Stergiopoulos I."/>
        </authorList>
    </citation>
    <scope>NUCLEOTIDE SEQUENCE</scope>
    <source>
        <strain evidence="15">Race5_Kim</strain>
    </source>
</reference>
<dbReference type="InterPro" id="IPR019049">
    <property type="entry name" value="Nucleoporin_prot_Ndc1/Nup"/>
</dbReference>
<keyword evidence="10" id="KW-0906">Nuclear pore complex</keyword>
<evidence type="ECO:0000256" key="11">
    <source>
        <dbReference type="ARBA" id="ARBA00023136"/>
    </source>
</evidence>
<evidence type="ECO:0000256" key="8">
    <source>
        <dbReference type="ARBA" id="ARBA00022989"/>
    </source>
</evidence>
<evidence type="ECO:0000256" key="1">
    <source>
        <dbReference type="ARBA" id="ARBA00004232"/>
    </source>
</evidence>
<evidence type="ECO:0000256" key="4">
    <source>
        <dbReference type="ARBA" id="ARBA00022448"/>
    </source>
</evidence>
<protein>
    <submittedName>
        <fullName evidence="15">Nucleoporin NDC1</fullName>
    </submittedName>
</protein>
<gene>
    <name evidence="15" type="ORF">CLAFUR5_13674</name>
</gene>
<dbReference type="KEGG" id="ffu:CLAFUR5_13674"/>
<keyword evidence="9" id="KW-0811">Translocation</keyword>
<dbReference type="PANTHER" id="PTHR13269:SF6">
    <property type="entry name" value="NUCLEOPORIN NDC1"/>
    <property type="match status" value="1"/>
</dbReference>
<feature type="transmembrane region" description="Helical" evidence="14">
    <location>
        <begin position="57"/>
        <end position="81"/>
    </location>
</feature>
<sequence length="736" mass="81939">MPRQYHANMATQTTTLQQTILAPGAAATGATPTERTRFYKEFLTPALHRRFIKAVGILLAVCYVFGIIITSFRGTIVTAWFPLGPAGARASLLLITCLSILVVRVANMHIGERITSSVAETAYDLVWRRLGKSLHTVGWYALSGWLFGEFYVWTRGDSAELGLVLPYESYERPRLNENPIFLRSLFIVLGVLQAGLHLVKDYDCVKIPATPREEREKEEEAKKNALTRILSPEAVARLPAVVRTLADKLGPIVHGAVNITIITVIAHLFIYFLVLRRPLWSFFYSMARTWFQLPSSAPPPGISDLHIWALFRQTLTAPLALSILWEISNTIFSVFVAQAPILKDAPLTSGVKDARGVVLRKSKDPNSSLLNGLKTKRELNKTFAFWELYLIATKYDDRRKTIYTEVARKDGSTWSQICDIALKEVEAITARIQAATVPEQKPVVREEQPLQRLTEDDLGTPKPEKRGLPKIADREVAGDGDVFAKKAPDLVQTFGNFARSVGQSANTQNPITPTALKYIEYGADQLIPKETQQRLSRSHMQEEANGFFAKVLRSPIGEAFKNTFARQVKKVVFGSPTSNKANIVFAVKSLTELGVKSLSEDDYGQVQKDIPRIIRTFTTTIKNIETYTRTLKPNWTDLGFTEQDRQVAEVQELLEILKTSLKQIMLQFGEYANTLGLSKKEVREAGEATGDTPAPVALIGGRPTRPNDGAFERPEMQQVGNDGGIGAGGRLRRTGR</sequence>
<feature type="region of interest" description="Disordered" evidence="13">
    <location>
        <begin position="440"/>
        <end position="467"/>
    </location>
</feature>
<comment type="subcellular location">
    <subcellularLocation>
        <location evidence="1">Nucleus membrane</location>
        <topology evidence="1">Multi-pass membrane protein</topology>
    </subcellularLocation>
    <subcellularLocation>
        <location evidence="2">Nucleus</location>
        <location evidence="2">Nuclear pore complex</location>
    </subcellularLocation>
</comment>
<comment type="similarity">
    <text evidence="3">Belongs to the NDC1 family.</text>
</comment>
<feature type="region of interest" description="Disordered" evidence="13">
    <location>
        <begin position="686"/>
        <end position="736"/>
    </location>
</feature>
<evidence type="ECO:0000256" key="14">
    <source>
        <dbReference type="SAM" id="Phobius"/>
    </source>
</evidence>
<dbReference type="Pfam" id="PF09531">
    <property type="entry name" value="Ndc1_Nup"/>
    <property type="match status" value="1"/>
</dbReference>
<dbReference type="EMBL" id="CP090174">
    <property type="protein sequence ID" value="UJO24616.1"/>
    <property type="molecule type" value="Genomic_DNA"/>
</dbReference>
<keyword evidence="7" id="KW-0653">Protein transport</keyword>
<evidence type="ECO:0000256" key="3">
    <source>
        <dbReference type="ARBA" id="ARBA00005760"/>
    </source>
</evidence>
<reference evidence="15" key="2">
    <citation type="journal article" date="2022" name="Microb. Genom.">
        <title>A chromosome-scale genome assembly of the tomato pathogen Cladosporium fulvum reveals a compartmentalized genome architecture and the presence of a dispensable chromosome.</title>
        <authorList>
            <person name="Zaccaron A.Z."/>
            <person name="Chen L.H."/>
            <person name="Samaras A."/>
            <person name="Stergiopoulos I."/>
        </authorList>
    </citation>
    <scope>NUCLEOTIDE SEQUENCE</scope>
    <source>
        <strain evidence="15">Race5_Kim</strain>
    </source>
</reference>
<accession>A0A9Q8PLG2</accession>
<evidence type="ECO:0000256" key="5">
    <source>
        <dbReference type="ARBA" id="ARBA00022692"/>
    </source>
</evidence>
<evidence type="ECO:0000313" key="16">
    <source>
        <dbReference type="Proteomes" id="UP000756132"/>
    </source>
</evidence>
<dbReference type="GO" id="GO:0070762">
    <property type="term" value="C:nuclear pore transmembrane ring"/>
    <property type="evidence" value="ECO:0007669"/>
    <property type="project" value="TreeGrafter"/>
</dbReference>
<evidence type="ECO:0000256" key="7">
    <source>
        <dbReference type="ARBA" id="ARBA00022927"/>
    </source>
</evidence>
<proteinExistence type="inferred from homology"/>
<evidence type="ECO:0000313" key="15">
    <source>
        <dbReference type="EMBL" id="UJO24616.1"/>
    </source>
</evidence>
<dbReference type="GeneID" id="71993552"/>
<feature type="compositionally biased region" description="Basic and acidic residues" evidence="13">
    <location>
        <begin position="442"/>
        <end position="455"/>
    </location>
</feature>
<keyword evidence="6" id="KW-0509">mRNA transport</keyword>
<evidence type="ECO:0000256" key="6">
    <source>
        <dbReference type="ARBA" id="ARBA00022816"/>
    </source>
</evidence>
<evidence type="ECO:0000256" key="10">
    <source>
        <dbReference type="ARBA" id="ARBA00023132"/>
    </source>
</evidence>
<keyword evidence="5 14" id="KW-0812">Transmembrane</keyword>
<keyword evidence="12" id="KW-0539">Nucleus</keyword>
<dbReference type="AlphaFoldDB" id="A0A9Q8PLG2"/>